<feature type="domain" description="Glycosyltransferase subfamily 4-like N-terminal" evidence="4">
    <location>
        <begin position="466"/>
        <end position="628"/>
    </location>
</feature>
<feature type="transmembrane region" description="Helical" evidence="3">
    <location>
        <begin position="372"/>
        <end position="392"/>
    </location>
</feature>
<dbReference type="Proteomes" id="UP000017746">
    <property type="component" value="Chromosome"/>
</dbReference>
<name>U5VP41_9ACTN</name>
<evidence type="ECO:0000256" key="2">
    <source>
        <dbReference type="ARBA" id="ARBA00022679"/>
    </source>
</evidence>
<dbReference type="OrthoDB" id="506201at2"/>
<keyword evidence="3" id="KW-0472">Membrane</keyword>
<feature type="transmembrane region" description="Helical" evidence="3">
    <location>
        <begin position="109"/>
        <end position="131"/>
    </location>
</feature>
<gene>
    <name evidence="5" type="ORF">AFR_01275</name>
</gene>
<feature type="transmembrane region" description="Helical" evidence="3">
    <location>
        <begin position="169"/>
        <end position="188"/>
    </location>
</feature>
<feature type="transmembrane region" description="Helical" evidence="3">
    <location>
        <begin position="143"/>
        <end position="163"/>
    </location>
</feature>
<keyword evidence="2 5" id="KW-0808">Transferase</keyword>
<feature type="transmembrane region" description="Helical" evidence="3">
    <location>
        <begin position="345"/>
        <end position="366"/>
    </location>
</feature>
<evidence type="ECO:0000256" key="1">
    <source>
        <dbReference type="ARBA" id="ARBA00022676"/>
    </source>
</evidence>
<dbReference type="PATRIC" id="fig|1246995.3.peg.255"/>
<evidence type="ECO:0000259" key="4">
    <source>
        <dbReference type="Pfam" id="PF13439"/>
    </source>
</evidence>
<feature type="transmembrane region" description="Helical" evidence="3">
    <location>
        <begin position="316"/>
        <end position="338"/>
    </location>
</feature>
<feature type="transmembrane region" description="Helical" evidence="3">
    <location>
        <begin position="421"/>
        <end position="440"/>
    </location>
</feature>
<dbReference type="STRING" id="1246995.AFR_01275"/>
<organism evidence="5 6">
    <name type="scientific">Actinoplanes friuliensis DSM 7358</name>
    <dbReference type="NCBI Taxonomy" id="1246995"/>
    <lineage>
        <taxon>Bacteria</taxon>
        <taxon>Bacillati</taxon>
        <taxon>Actinomycetota</taxon>
        <taxon>Actinomycetes</taxon>
        <taxon>Micromonosporales</taxon>
        <taxon>Micromonosporaceae</taxon>
        <taxon>Actinoplanes</taxon>
    </lineage>
</organism>
<dbReference type="PANTHER" id="PTHR12526">
    <property type="entry name" value="GLYCOSYLTRANSFERASE"/>
    <property type="match status" value="1"/>
</dbReference>
<keyword evidence="3" id="KW-1133">Transmembrane helix</keyword>
<keyword evidence="3" id="KW-0812">Transmembrane</keyword>
<dbReference type="Gene3D" id="3.40.50.2000">
    <property type="entry name" value="Glycogen Phosphorylase B"/>
    <property type="match status" value="2"/>
</dbReference>
<dbReference type="GO" id="GO:0016757">
    <property type="term" value="F:glycosyltransferase activity"/>
    <property type="evidence" value="ECO:0007669"/>
    <property type="project" value="UniProtKB-KW"/>
</dbReference>
<feature type="transmembrane region" description="Helical" evidence="3">
    <location>
        <begin position="209"/>
        <end position="234"/>
    </location>
</feature>
<proteinExistence type="predicted"/>
<dbReference type="PANTHER" id="PTHR12526:SF613">
    <property type="entry name" value="PHOSPHATIDYL-MYO-INOSITOL MANNOSYLTRANSFERASE"/>
    <property type="match status" value="1"/>
</dbReference>
<evidence type="ECO:0000313" key="5">
    <source>
        <dbReference type="EMBL" id="AGZ38544.1"/>
    </source>
</evidence>
<keyword evidence="1 5" id="KW-0328">Glycosyltransferase</keyword>
<dbReference type="Pfam" id="PF13692">
    <property type="entry name" value="Glyco_trans_1_4"/>
    <property type="match status" value="1"/>
</dbReference>
<dbReference type="Pfam" id="PF13439">
    <property type="entry name" value="Glyco_transf_4"/>
    <property type="match status" value="1"/>
</dbReference>
<feature type="transmembrane region" description="Helical" evidence="3">
    <location>
        <begin position="282"/>
        <end position="304"/>
    </location>
</feature>
<keyword evidence="6" id="KW-1185">Reference proteome</keyword>
<evidence type="ECO:0000256" key="3">
    <source>
        <dbReference type="SAM" id="Phobius"/>
    </source>
</evidence>
<dbReference type="EMBL" id="CP006272">
    <property type="protein sequence ID" value="AGZ38544.1"/>
    <property type="molecule type" value="Genomic_DNA"/>
</dbReference>
<feature type="transmembrane region" description="Helical" evidence="3">
    <location>
        <begin position="41"/>
        <end position="62"/>
    </location>
</feature>
<dbReference type="AlphaFoldDB" id="U5VP41"/>
<dbReference type="KEGG" id="afs:AFR_01275"/>
<dbReference type="HOGENOM" id="CLU_007928_0_0_11"/>
<sequence length="835" mass="86432">MSAQRGTGALLAATAFTGAANYGLSLILVHLLSPGEFSRFAAVSTLLLTVGTVAGAAVPWVLARETALSGRGDPRRRQAIRFGLIASLVLGVVAATAVVFAAASYSGTGLLLGAAAATVLILLCAVGVGVLQGEQSFLRLAGVRVLEVAIRITLAVLAALVGWGSAGVIGAFAVGAGTAALWSLLAVGRDLWAPSTGTVASETWTLARHAGALAAGQAALSLLLSLDVIIGAAVQAGGDGLAGYQALLVLARVPLFLATALATAVFPRLVSTTGTRTFLPTLRTFLILGAAITAAVASVPAALVEVVLPTEYVASLHLLAPLALAGFGGALATLLVAYLQARERLGAAVAVLTVALVAAGCGYPLAAPDPSTLAWASAVAMLGASAGLLTIIKDTRVVLTAVGPLLLGGAAWLVLHSLTGHLVSWLICAAVVGGAAVLLVRPRPRPEGPLRILHLGFEDPARPGAGGGSVRTHEVNRRIVDSGAEVVVMCSRYPGFAEREQDGVRYVPCGIPVPGGHFPSLLSYFAAVLTGLWQMERRFRPDVIVEDFAAPFSSIAVPYLTRTPVVGVVQWLFAADKTAQYHLPFHLVEALGVKAHDKLIAVSEDLAQELRTRNPAAEVHALPNGLEPAAWQGTAAFGRGDHILFLGRLEIAQKGMDLLLDAYAAAAPYLSSDLHLAGDGPDEAVLRERARRLGIEDRVRWLGRVSGAARFDLLARARLVCMPSRYETFGMVAAEALAVGTPVVAFDIPCLRALVQAEVGVPVPAGDVGALTEALISLANDPARCRRLGAAGPPSVRHLDWDTVAADQLAIYRSVVPLWQGVGRAEDAVLHSDQH</sequence>
<dbReference type="eggNOG" id="COG0438">
    <property type="taxonomic scope" value="Bacteria"/>
</dbReference>
<dbReference type="eggNOG" id="COG2244">
    <property type="taxonomic scope" value="Bacteria"/>
</dbReference>
<evidence type="ECO:0000313" key="6">
    <source>
        <dbReference type="Proteomes" id="UP000017746"/>
    </source>
</evidence>
<feature type="transmembrane region" description="Helical" evidence="3">
    <location>
        <begin position="82"/>
        <end position="103"/>
    </location>
</feature>
<dbReference type="RefSeq" id="WP_023357487.1">
    <property type="nucleotide sequence ID" value="NC_022657.1"/>
</dbReference>
<dbReference type="InterPro" id="IPR028098">
    <property type="entry name" value="Glyco_trans_4-like_N"/>
</dbReference>
<feature type="transmembrane region" description="Helical" evidence="3">
    <location>
        <begin position="397"/>
        <end position="415"/>
    </location>
</feature>
<protein>
    <submittedName>
        <fullName evidence="5">Phosphatidylinositol alpha-mannosyltransferase</fullName>
    </submittedName>
</protein>
<feature type="transmembrane region" description="Helical" evidence="3">
    <location>
        <begin position="246"/>
        <end position="270"/>
    </location>
</feature>
<reference evidence="5 6" key="1">
    <citation type="journal article" date="2014" name="J. Biotechnol.">
        <title>Complete genome sequence of the actinobacterium Actinoplanes friuliensis HAG 010964, producer of the lipopeptide antibiotic friulimycin.</title>
        <authorList>
            <person name="Ruckert C."/>
            <person name="Szczepanowski R."/>
            <person name="Albersmeier A."/>
            <person name="Goesmann A."/>
            <person name="Fischer N."/>
            <person name="Steinkamper A."/>
            <person name="Puhler A."/>
            <person name="Biener R."/>
            <person name="Schwartz D."/>
            <person name="Kalinowski J."/>
        </authorList>
    </citation>
    <scope>NUCLEOTIDE SEQUENCE [LARGE SCALE GENOMIC DNA]</scope>
    <source>
        <strain evidence="5 6">DSM 7358</strain>
    </source>
</reference>
<accession>U5VP41</accession>
<dbReference type="CDD" id="cd03801">
    <property type="entry name" value="GT4_PimA-like"/>
    <property type="match status" value="1"/>
</dbReference>
<dbReference type="SUPFAM" id="SSF53756">
    <property type="entry name" value="UDP-Glycosyltransferase/glycogen phosphorylase"/>
    <property type="match status" value="1"/>
</dbReference>